<name>A0A7W4PJ61_9PROT</name>
<comment type="caution">
    <text evidence="1">The sequence shown here is derived from an EMBL/GenBank/DDBJ whole genome shotgun (WGS) entry which is preliminary data.</text>
</comment>
<reference evidence="1 2" key="1">
    <citation type="submission" date="2020-04" db="EMBL/GenBank/DDBJ databases">
        <title>Description of novel Gluconacetobacter.</title>
        <authorList>
            <person name="Sombolestani A."/>
        </authorList>
    </citation>
    <scope>NUCLEOTIDE SEQUENCE [LARGE SCALE GENOMIC DNA]</scope>
    <source>
        <strain evidence="1 2">LMG 27802</strain>
    </source>
</reference>
<protein>
    <recommendedName>
        <fullName evidence="3">Lipoprotein</fullName>
    </recommendedName>
</protein>
<dbReference type="PROSITE" id="PS51257">
    <property type="entry name" value="PROKAR_LIPOPROTEIN"/>
    <property type="match status" value="1"/>
</dbReference>
<keyword evidence="2" id="KW-1185">Reference proteome</keyword>
<dbReference type="RefSeq" id="WP_182952976.1">
    <property type="nucleotide sequence ID" value="NZ_JABEQM010000001.1"/>
</dbReference>
<evidence type="ECO:0008006" key="3">
    <source>
        <dbReference type="Google" id="ProtNLM"/>
    </source>
</evidence>
<organism evidence="1 2">
    <name type="scientific">Gluconacetobacter tumulisoli</name>
    <dbReference type="NCBI Taxonomy" id="1286189"/>
    <lineage>
        <taxon>Bacteria</taxon>
        <taxon>Pseudomonadati</taxon>
        <taxon>Pseudomonadota</taxon>
        <taxon>Alphaproteobacteria</taxon>
        <taxon>Acetobacterales</taxon>
        <taxon>Acetobacteraceae</taxon>
        <taxon>Gluconacetobacter</taxon>
    </lineage>
</organism>
<evidence type="ECO:0000313" key="1">
    <source>
        <dbReference type="EMBL" id="MBB2200002.1"/>
    </source>
</evidence>
<gene>
    <name evidence="1" type="ORF">HLH28_00140</name>
</gene>
<dbReference type="AlphaFoldDB" id="A0A7W4PJ61"/>
<dbReference type="EMBL" id="JABEQM010000001">
    <property type="protein sequence ID" value="MBB2200002.1"/>
    <property type="molecule type" value="Genomic_DNA"/>
</dbReference>
<evidence type="ECO:0000313" key="2">
    <source>
        <dbReference type="Proteomes" id="UP000578030"/>
    </source>
</evidence>
<sequence>MKRLLAVAFLCAFSGACTDDHGKGALHAAVSRCFARYPFKKGTAYVRFSCIAGAHFRYGPDTIGTNYDLLSQVDMASLRIGLDVDTGTLSVPEAETALHWVTTKAQNQAIQRSNDGHPVKMQTRG</sequence>
<accession>A0A7W4PJ61</accession>
<dbReference type="Proteomes" id="UP000578030">
    <property type="component" value="Unassembled WGS sequence"/>
</dbReference>
<proteinExistence type="predicted"/>